<feature type="binding site" evidence="7">
    <location>
        <position position="120"/>
    </location>
    <ligand>
        <name>FMN</name>
        <dbReference type="ChEBI" id="CHEBI:58210"/>
    </ligand>
</feature>
<evidence type="ECO:0000313" key="9">
    <source>
        <dbReference type="EMBL" id="MBB3771806.1"/>
    </source>
</evidence>
<feature type="binding site" evidence="7">
    <location>
        <position position="146"/>
    </location>
    <ligand>
        <name>glyoxylate</name>
        <dbReference type="ChEBI" id="CHEBI:36655"/>
    </ligand>
</feature>
<evidence type="ECO:0000313" key="10">
    <source>
        <dbReference type="Proteomes" id="UP000533469"/>
    </source>
</evidence>
<dbReference type="Pfam" id="PF01070">
    <property type="entry name" value="FMN_dh"/>
    <property type="match status" value="1"/>
</dbReference>
<dbReference type="InterPro" id="IPR000262">
    <property type="entry name" value="FMN-dep_DH"/>
</dbReference>
<feature type="active site" description="Proton acceptor" evidence="6">
    <location>
        <position position="270"/>
    </location>
</feature>
<dbReference type="GO" id="GO:0005737">
    <property type="term" value="C:cytoplasm"/>
    <property type="evidence" value="ECO:0007669"/>
    <property type="project" value="UniProtKB-ARBA"/>
</dbReference>
<feature type="binding site" evidence="7">
    <location>
        <position position="268"/>
    </location>
    <ligand>
        <name>FMN</name>
        <dbReference type="ChEBI" id="CHEBI:58210"/>
    </ligand>
</feature>
<proteinExistence type="inferred from homology"/>
<dbReference type="RefSeq" id="WP_183189978.1">
    <property type="nucleotide sequence ID" value="NZ_JACICD010000004.1"/>
</dbReference>
<feature type="binding site" evidence="7">
    <location>
        <begin position="324"/>
        <end position="325"/>
    </location>
    <ligand>
        <name>FMN</name>
        <dbReference type="ChEBI" id="CHEBI:58210"/>
    </ligand>
</feature>
<dbReference type="PANTHER" id="PTHR10578">
    <property type="entry name" value="S -2-HYDROXY-ACID OXIDASE-RELATED"/>
    <property type="match status" value="1"/>
</dbReference>
<name>A0A839ZAR2_9HYPH</name>
<gene>
    <name evidence="9" type="ORF">FHS55_002415</name>
</gene>
<dbReference type="InterPro" id="IPR013785">
    <property type="entry name" value="Aldolase_TIM"/>
</dbReference>
<dbReference type="PIRSF" id="PIRSF000138">
    <property type="entry name" value="Al-hdrx_acd_dh"/>
    <property type="match status" value="1"/>
</dbReference>
<keyword evidence="3 7" id="KW-0288">FMN</keyword>
<comment type="caution">
    <text evidence="9">The sequence shown here is derived from an EMBL/GenBank/DDBJ whole genome shotgun (WGS) entry which is preliminary data.</text>
</comment>
<dbReference type="Proteomes" id="UP000533469">
    <property type="component" value="Unassembled WGS sequence"/>
</dbReference>
<evidence type="ECO:0000256" key="5">
    <source>
        <dbReference type="ARBA" id="ARBA00024042"/>
    </source>
</evidence>
<evidence type="ECO:0000256" key="4">
    <source>
        <dbReference type="ARBA" id="ARBA00023002"/>
    </source>
</evidence>
<dbReference type="EMBL" id="JACICD010000004">
    <property type="protein sequence ID" value="MBB3771806.1"/>
    <property type="molecule type" value="Genomic_DNA"/>
</dbReference>
<feature type="binding site" evidence="7">
    <location>
        <position position="144"/>
    </location>
    <ligand>
        <name>FMN</name>
        <dbReference type="ChEBI" id="CHEBI:58210"/>
    </ligand>
</feature>
<protein>
    <submittedName>
        <fullName evidence="9">4-hydroxymandelate oxidase</fullName>
        <ecNumber evidence="9">1.1.3.46</ecNumber>
    </submittedName>
</protein>
<dbReference type="InterPro" id="IPR012133">
    <property type="entry name" value="Alpha-hydoxy_acid_DH_FMN"/>
</dbReference>
<keyword evidence="2 7" id="KW-0285">Flavoprotein</keyword>
<organism evidence="9 10">
    <name type="scientific">Ancylobacter tetraedralis</name>
    <dbReference type="NCBI Taxonomy" id="217068"/>
    <lineage>
        <taxon>Bacteria</taxon>
        <taxon>Pseudomonadati</taxon>
        <taxon>Pseudomonadota</taxon>
        <taxon>Alphaproteobacteria</taxon>
        <taxon>Hyphomicrobiales</taxon>
        <taxon>Xanthobacteraceae</taxon>
        <taxon>Ancylobacter</taxon>
    </lineage>
</organism>
<accession>A0A839ZAR2</accession>
<evidence type="ECO:0000256" key="7">
    <source>
        <dbReference type="PIRSR" id="PIRSR000138-2"/>
    </source>
</evidence>
<dbReference type="Gene3D" id="3.20.20.70">
    <property type="entry name" value="Aldolase class I"/>
    <property type="match status" value="1"/>
</dbReference>
<dbReference type="CDD" id="cd02809">
    <property type="entry name" value="alpha_hydroxyacid_oxid_FMN"/>
    <property type="match status" value="1"/>
</dbReference>
<dbReference type="SUPFAM" id="SSF51395">
    <property type="entry name" value="FMN-linked oxidoreductases"/>
    <property type="match status" value="1"/>
</dbReference>
<evidence type="ECO:0000256" key="1">
    <source>
        <dbReference type="ARBA" id="ARBA00001917"/>
    </source>
</evidence>
<sequence length="375" mass="40090">MSDAVVTRQFDVPPGVVAVEDYEPIARERLSPEAYAYYSGGAADEITIRWNRAAFERLKLRPRVLADFSRGGGTGLDLFGQHFEHPILMAPTAHHGLALPEAEIASVIGAGGARAGMVVSTEADVTLEEIAGVARRSAAPLWFQLYIQHDRGFTADLLRRAEAAGYGALVVTVDAPIHALRNREQRAGYRAPKLSQHANLRGLHTRHVAEAALGESLMFRGFLDVAVRWEDIAWLRGLTRMPILLKGILTAEDAELALRHGADGLIVSNHGGRVLDTVPASIEALPGVVRQVAGRVPVLMDGGVRRGTDVLKALALGAAAVLVGRPCLYGLAVAGPAGVAHVLHLLRCELEIAMVLTGCARLADIGPGVIWRDEA</sequence>
<feature type="binding site" evidence="7">
    <location>
        <position position="172"/>
    </location>
    <ligand>
        <name>FMN</name>
        <dbReference type="ChEBI" id="CHEBI:58210"/>
    </ligand>
</feature>
<evidence type="ECO:0000259" key="8">
    <source>
        <dbReference type="PROSITE" id="PS51349"/>
    </source>
</evidence>
<keyword evidence="10" id="KW-1185">Reference proteome</keyword>
<comment type="cofactor">
    <cofactor evidence="1">
        <name>FMN</name>
        <dbReference type="ChEBI" id="CHEBI:58210"/>
    </cofactor>
</comment>
<reference evidence="9 10" key="1">
    <citation type="submission" date="2020-08" db="EMBL/GenBank/DDBJ databases">
        <title>Genomic Encyclopedia of Type Strains, Phase IV (KMG-IV): sequencing the most valuable type-strain genomes for metagenomic binning, comparative biology and taxonomic classification.</title>
        <authorList>
            <person name="Goeker M."/>
        </authorList>
    </citation>
    <scope>NUCLEOTIDE SEQUENCE [LARGE SCALE GENOMIC DNA]</scope>
    <source>
        <strain evidence="9 10">DSM 5895</strain>
    </source>
</reference>
<dbReference type="InterPro" id="IPR037396">
    <property type="entry name" value="FMN_HAD"/>
</dbReference>
<dbReference type="EC" id="1.1.3.46" evidence="9"/>
<dbReference type="FunFam" id="3.20.20.70:FF:000056">
    <property type="entry name" value="hydroxyacid oxidase 2"/>
    <property type="match status" value="1"/>
</dbReference>
<evidence type="ECO:0000256" key="2">
    <source>
        <dbReference type="ARBA" id="ARBA00022630"/>
    </source>
</evidence>
<dbReference type="PANTHER" id="PTHR10578:SF107">
    <property type="entry name" value="2-HYDROXYACID OXIDASE 1"/>
    <property type="match status" value="1"/>
</dbReference>
<feature type="binding site" evidence="7">
    <location>
        <position position="181"/>
    </location>
    <ligand>
        <name>glyoxylate</name>
        <dbReference type="ChEBI" id="CHEBI:36655"/>
    </ligand>
</feature>
<dbReference type="GO" id="GO:0016491">
    <property type="term" value="F:oxidoreductase activity"/>
    <property type="evidence" value="ECO:0007669"/>
    <property type="project" value="UniProtKB-KW"/>
</dbReference>
<feature type="binding site" evidence="7">
    <location>
        <position position="246"/>
    </location>
    <ligand>
        <name>FMN</name>
        <dbReference type="ChEBI" id="CHEBI:58210"/>
    </ligand>
</feature>
<dbReference type="PROSITE" id="PS51349">
    <property type="entry name" value="FMN_HYDROXY_ACID_DH_2"/>
    <property type="match status" value="1"/>
</dbReference>
<evidence type="ECO:0000256" key="3">
    <source>
        <dbReference type="ARBA" id="ARBA00022643"/>
    </source>
</evidence>
<dbReference type="GO" id="GO:0010181">
    <property type="term" value="F:FMN binding"/>
    <property type="evidence" value="ECO:0007669"/>
    <property type="project" value="InterPro"/>
</dbReference>
<feature type="binding site" evidence="7">
    <location>
        <position position="37"/>
    </location>
    <ligand>
        <name>glyoxylate</name>
        <dbReference type="ChEBI" id="CHEBI:36655"/>
    </ligand>
</feature>
<dbReference type="AlphaFoldDB" id="A0A839ZAR2"/>
<feature type="domain" description="FMN hydroxy acid dehydrogenase" evidence="8">
    <location>
        <begin position="11"/>
        <end position="375"/>
    </location>
</feature>
<keyword evidence="4 9" id="KW-0560">Oxidoreductase</keyword>
<feature type="binding site" evidence="7">
    <location>
        <position position="270"/>
    </location>
    <ligand>
        <name>glyoxylate</name>
        <dbReference type="ChEBI" id="CHEBI:36655"/>
    </ligand>
</feature>
<evidence type="ECO:0000256" key="6">
    <source>
        <dbReference type="PIRSR" id="PIRSR000138-1"/>
    </source>
</evidence>
<feature type="binding site" evidence="7">
    <location>
        <begin position="91"/>
        <end position="93"/>
    </location>
    <ligand>
        <name>FMN</name>
        <dbReference type="ChEBI" id="CHEBI:58210"/>
    </ligand>
</feature>
<feature type="binding site" evidence="7">
    <location>
        <begin position="301"/>
        <end position="305"/>
    </location>
    <ligand>
        <name>FMN</name>
        <dbReference type="ChEBI" id="CHEBI:58210"/>
    </ligand>
</feature>
<comment type="similarity">
    <text evidence="5">Belongs to the FMN-dependent alpha-hydroxy acid dehydrogenase family.</text>
</comment>
<feature type="binding site" evidence="7">
    <location>
        <position position="273"/>
    </location>
    <ligand>
        <name>glyoxylate</name>
        <dbReference type="ChEBI" id="CHEBI:36655"/>
    </ligand>
</feature>